<dbReference type="GO" id="GO:0015421">
    <property type="term" value="F:ABC-type oligopeptide transporter activity"/>
    <property type="evidence" value="ECO:0007669"/>
    <property type="project" value="TreeGrafter"/>
</dbReference>
<keyword evidence="7 9" id="KW-0472">Membrane</keyword>
<feature type="transmembrane region" description="Helical" evidence="9">
    <location>
        <begin position="66"/>
        <end position="83"/>
    </location>
</feature>
<feature type="transmembrane region" description="Helical" evidence="9">
    <location>
        <begin position="140"/>
        <end position="157"/>
    </location>
</feature>
<dbReference type="PROSITE" id="PS00211">
    <property type="entry name" value="ABC_TRANSPORTER_1"/>
    <property type="match status" value="1"/>
</dbReference>
<feature type="domain" description="ABC transporter" evidence="10">
    <location>
        <begin position="366"/>
        <end position="602"/>
    </location>
</feature>
<evidence type="ECO:0000259" key="11">
    <source>
        <dbReference type="PROSITE" id="PS50929"/>
    </source>
</evidence>
<dbReference type="EMBL" id="CP028901">
    <property type="protein sequence ID" value="AWB32499.1"/>
    <property type="molecule type" value="Genomic_DNA"/>
</dbReference>
<dbReference type="AlphaFoldDB" id="A0A2R4XFH4"/>
<dbReference type="Pfam" id="PF00664">
    <property type="entry name" value="ABC_membrane"/>
    <property type="match status" value="1"/>
</dbReference>
<keyword evidence="6 9" id="KW-1133">Transmembrane helix</keyword>
<dbReference type="InterPro" id="IPR017871">
    <property type="entry name" value="ABC_transporter-like_CS"/>
</dbReference>
<dbReference type="InterPro" id="IPR003439">
    <property type="entry name" value="ABC_transporter-like_ATP-bd"/>
</dbReference>
<dbReference type="KEGG" id="boz:DBV39_00830"/>
<dbReference type="GO" id="GO:0005886">
    <property type="term" value="C:plasma membrane"/>
    <property type="evidence" value="ECO:0007669"/>
    <property type="project" value="UniProtKB-SubCell"/>
</dbReference>
<dbReference type="GO" id="GO:0016887">
    <property type="term" value="F:ATP hydrolysis activity"/>
    <property type="evidence" value="ECO:0007669"/>
    <property type="project" value="InterPro"/>
</dbReference>
<gene>
    <name evidence="12" type="ORF">DBV39_00830</name>
</gene>
<evidence type="ECO:0000256" key="9">
    <source>
        <dbReference type="SAM" id="Phobius"/>
    </source>
</evidence>
<dbReference type="SUPFAM" id="SSF90123">
    <property type="entry name" value="ABC transporter transmembrane region"/>
    <property type="match status" value="1"/>
</dbReference>
<comment type="subcellular location">
    <subcellularLocation>
        <location evidence="1">Cell membrane</location>
        <topology evidence="1">Multi-pass membrane protein</topology>
    </subcellularLocation>
</comment>
<feature type="region of interest" description="Disordered" evidence="8">
    <location>
        <begin position="343"/>
        <end position="362"/>
    </location>
</feature>
<evidence type="ECO:0000259" key="10">
    <source>
        <dbReference type="PROSITE" id="PS50893"/>
    </source>
</evidence>
<dbReference type="SUPFAM" id="SSF52540">
    <property type="entry name" value="P-loop containing nucleoside triphosphate hydrolases"/>
    <property type="match status" value="1"/>
</dbReference>
<evidence type="ECO:0000256" key="8">
    <source>
        <dbReference type="SAM" id="MobiDB-lite"/>
    </source>
</evidence>
<dbReference type="SMART" id="SM00382">
    <property type="entry name" value="AAA"/>
    <property type="match status" value="1"/>
</dbReference>
<dbReference type="PROSITE" id="PS50929">
    <property type="entry name" value="ABC_TM1F"/>
    <property type="match status" value="1"/>
</dbReference>
<keyword evidence="4" id="KW-0547">Nucleotide-binding</keyword>
<dbReference type="PANTHER" id="PTHR43394:SF1">
    <property type="entry name" value="ATP-BINDING CASSETTE SUB-FAMILY B MEMBER 10, MITOCHONDRIAL"/>
    <property type="match status" value="1"/>
</dbReference>
<evidence type="ECO:0000256" key="1">
    <source>
        <dbReference type="ARBA" id="ARBA00004651"/>
    </source>
</evidence>
<dbReference type="OrthoDB" id="8554730at2"/>
<dbReference type="Gene3D" id="1.20.1560.10">
    <property type="entry name" value="ABC transporter type 1, transmembrane domain"/>
    <property type="match status" value="1"/>
</dbReference>
<protein>
    <submittedName>
        <fullName evidence="12">ABC transporter</fullName>
    </submittedName>
</protein>
<proteinExistence type="predicted"/>
<dbReference type="Proteomes" id="UP000244571">
    <property type="component" value="Chromosome"/>
</dbReference>
<dbReference type="CDD" id="cd18575">
    <property type="entry name" value="ABC_6TM_bac_exporter_ABCB8_10_like"/>
    <property type="match status" value="1"/>
</dbReference>
<dbReference type="InterPro" id="IPR011527">
    <property type="entry name" value="ABC1_TM_dom"/>
</dbReference>
<keyword evidence="13" id="KW-1185">Reference proteome</keyword>
<organism evidence="12 13">
    <name type="scientific">Orrella marina</name>
    <dbReference type="NCBI Taxonomy" id="2163011"/>
    <lineage>
        <taxon>Bacteria</taxon>
        <taxon>Pseudomonadati</taxon>
        <taxon>Pseudomonadota</taxon>
        <taxon>Betaproteobacteria</taxon>
        <taxon>Burkholderiales</taxon>
        <taxon>Alcaligenaceae</taxon>
        <taxon>Orrella</taxon>
    </lineage>
</organism>
<evidence type="ECO:0000313" key="13">
    <source>
        <dbReference type="Proteomes" id="UP000244571"/>
    </source>
</evidence>
<keyword evidence="5" id="KW-0067">ATP-binding</keyword>
<dbReference type="InterPro" id="IPR039421">
    <property type="entry name" value="Type_1_exporter"/>
</dbReference>
<feature type="domain" description="ABC transmembrane type-1" evidence="11">
    <location>
        <begin position="26"/>
        <end position="305"/>
    </location>
</feature>
<reference evidence="12 13" key="1">
    <citation type="submission" date="2018-04" db="EMBL/GenBank/DDBJ databases">
        <title>Bordetella sp. HZ20 isolated from seawater.</title>
        <authorList>
            <person name="Sun C."/>
        </authorList>
    </citation>
    <scope>NUCLEOTIDE SEQUENCE [LARGE SCALE GENOMIC DNA]</scope>
    <source>
        <strain evidence="12 13">HZ20</strain>
    </source>
</reference>
<sequence length="612" mass="66956">MTPRLGSITHWLKEYRVIARYRAQWLLALFLLVMAAAATLTVPLAFRDLVDTGLTSETVNRKFLNLLIVAMVLALATSGRYYIMSWLGERVVADIRQTVYRNILRQNPAYFETLQTGEVLSRLTSDTTLVQTLVGSSVSIALRSAVMLVGGMAMMLITSPTLAGIMIALLIGVVLPLWALGRRVRKISRASQDKVADTSAMAGEVLNAMTTVQAFVRESHEQKRYENAVELAFNEARKRIRMRSALTALAIMMTFSVIVFVLWMGARQVADGSMTIGQLTQFVLYAVFVAGSIGALSETWGDLQRAAGATERLVELMQADPDQKQAVHETACQPLQTSDSMDVHVQDAPTGCSPPSEPGSRPEPAIQFVDTTFYYPSRPDAPSLDHLNLTIASGARYALVGPSGAGKTTLFSLLLMFYEPSAGHIDVLGRNITQWPLNELRHKIGIVPQEPVIFASTAMENIRYGRLDATDDEVIAAAISAHAHGFISALPQGYQSFLGERGVRLSGGQKQRISIARAILKNPPILLLDEATSALDAESEREVQHALNTVLPGRTSITIAHRLATVQNSDWILVMDNGRIVEQGLHRDLITQGGLYARLARLQFASAKLSFA</sequence>
<dbReference type="InterPro" id="IPR027417">
    <property type="entry name" value="P-loop_NTPase"/>
</dbReference>
<evidence type="ECO:0000313" key="12">
    <source>
        <dbReference type="EMBL" id="AWB32499.1"/>
    </source>
</evidence>
<accession>A0A2R4XFH4</accession>
<dbReference type="Pfam" id="PF00005">
    <property type="entry name" value="ABC_tran"/>
    <property type="match status" value="1"/>
</dbReference>
<feature type="transmembrane region" description="Helical" evidence="9">
    <location>
        <begin position="163"/>
        <end position="181"/>
    </location>
</feature>
<keyword evidence="2" id="KW-1003">Cell membrane</keyword>
<evidence type="ECO:0000256" key="3">
    <source>
        <dbReference type="ARBA" id="ARBA00022692"/>
    </source>
</evidence>
<evidence type="ECO:0000256" key="7">
    <source>
        <dbReference type="ARBA" id="ARBA00023136"/>
    </source>
</evidence>
<evidence type="ECO:0000256" key="2">
    <source>
        <dbReference type="ARBA" id="ARBA00022475"/>
    </source>
</evidence>
<evidence type="ECO:0000256" key="4">
    <source>
        <dbReference type="ARBA" id="ARBA00022741"/>
    </source>
</evidence>
<evidence type="ECO:0000256" key="6">
    <source>
        <dbReference type="ARBA" id="ARBA00022989"/>
    </source>
</evidence>
<dbReference type="Gene3D" id="3.40.50.300">
    <property type="entry name" value="P-loop containing nucleotide triphosphate hydrolases"/>
    <property type="match status" value="1"/>
</dbReference>
<feature type="transmembrane region" description="Helical" evidence="9">
    <location>
        <begin position="25"/>
        <end position="46"/>
    </location>
</feature>
<dbReference type="FunFam" id="3.40.50.300:FF:000218">
    <property type="entry name" value="Multidrug ABC transporter ATP-binding protein"/>
    <property type="match status" value="1"/>
</dbReference>
<dbReference type="InterPro" id="IPR003593">
    <property type="entry name" value="AAA+_ATPase"/>
</dbReference>
<evidence type="ECO:0000256" key="5">
    <source>
        <dbReference type="ARBA" id="ARBA00022840"/>
    </source>
</evidence>
<keyword evidence="3 9" id="KW-0812">Transmembrane</keyword>
<name>A0A2R4XFH4_9BURK</name>
<dbReference type="GO" id="GO:0005524">
    <property type="term" value="F:ATP binding"/>
    <property type="evidence" value="ECO:0007669"/>
    <property type="project" value="UniProtKB-KW"/>
</dbReference>
<dbReference type="RefSeq" id="WP_108619940.1">
    <property type="nucleotide sequence ID" value="NZ_CP028901.1"/>
</dbReference>
<feature type="transmembrane region" description="Helical" evidence="9">
    <location>
        <begin position="245"/>
        <end position="266"/>
    </location>
</feature>
<dbReference type="GO" id="GO:0090374">
    <property type="term" value="P:oligopeptide export from mitochondrion"/>
    <property type="evidence" value="ECO:0007669"/>
    <property type="project" value="TreeGrafter"/>
</dbReference>
<dbReference type="InterPro" id="IPR036640">
    <property type="entry name" value="ABC1_TM_sf"/>
</dbReference>
<dbReference type="PANTHER" id="PTHR43394">
    <property type="entry name" value="ATP-DEPENDENT PERMEASE MDL1, MITOCHONDRIAL"/>
    <property type="match status" value="1"/>
</dbReference>
<dbReference type="PROSITE" id="PS50893">
    <property type="entry name" value="ABC_TRANSPORTER_2"/>
    <property type="match status" value="1"/>
</dbReference>